<evidence type="ECO:0000313" key="1">
    <source>
        <dbReference type="EMBL" id="ADB58012.1"/>
    </source>
</evidence>
<dbReference type="eggNOG" id="arCOG13273">
    <property type="taxonomic scope" value="Archaea"/>
</dbReference>
<protein>
    <submittedName>
        <fullName evidence="1">Uncharacterized protein</fullName>
    </submittedName>
</protein>
<dbReference type="KEGG" id="apo:Arcpr_0951"/>
<dbReference type="PaxDb" id="572546-Arcpr_0951"/>
<accession>D2RI87</accession>
<dbReference type="EMBL" id="CP001857">
    <property type="protein sequence ID" value="ADB58012.1"/>
    <property type="molecule type" value="Genomic_DNA"/>
</dbReference>
<name>D2RI87_ARCPA</name>
<dbReference type="Proteomes" id="UP000001901">
    <property type="component" value="Chromosome"/>
</dbReference>
<sequence>MFKSKVQLENMAVEDRIRRAKKMLSQINPDKVKDDLKKLERAIEETWSYMKEIGVNEICKKCAEETGSCCKEWVEDEVDDVMIVMNMLMGVKMPEKRFKEGFCYFLSENGCILKVRPTICVNFLCDKITKTIGFENEKKLQEIAGRELELGFIVREKILKQLSFYFLERNSSKSYRLPSHSREKISST</sequence>
<gene>
    <name evidence="1" type="ordered locus">Arcpr_0951</name>
</gene>
<organism evidence="1 2">
    <name type="scientific">Archaeoglobus profundus (strain DSM 5631 / JCM 9629 / NBRC 100127 / Av18)</name>
    <dbReference type="NCBI Taxonomy" id="572546"/>
    <lineage>
        <taxon>Archaea</taxon>
        <taxon>Methanobacteriati</taxon>
        <taxon>Methanobacteriota</taxon>
        <taxon>Archaeoglobi</taxon>
        <taxon>Archaeoglobales</taxon>
        <taxon>Archaeoglobaceae</taxon>
        <taxon>Archaeoglobus</taxon>
    </lineage>
</organism>
<proteinExistence type="predicted"/>
<keyword evidence="2" id="KW-1185">Reference proteome</keyword>
<dbReference type="AlphaFoldDB" id="D2RI87"/>
<dbReference type="HOGENOM" id="CLU_121467_0_0_2"/>
<evidence type="ECO:0000313" key="2">
    <source>
        <dbReference type="Proteomes" id="UP000001901"/>
    </source>
</evidence>
<reference evidence="1 2" key="1">
    <citation type="journal article" date="2010" name="Stand. Genomic Sci.">
        <title>Complete genome sequence of Archaeoglobus profundus type strain (AV18).</title>
        <authorList>
            <person name="von Jan M."/>
            <person name="Lapidus A."/>
            <person name="Del Rio T.G."/>
            <person name="Copeland A."/>
            <person name="Tice H."/>
            <person name="Cheng J.F."/>
            <person name="Lucas S."/>
            <person name="Chen F."/>
            <person name="Nolan M."/>
            <person name="Goodwin L."/>
            <person name="Han C."/>
            <person name="Pitluck S."/>
            <person name="Liolios K."/>
            <person name="Ivanova N."/>
            <person name="Mavromatis K."/>
            <person name="Ovchinnikova G."/>
            <person name="Chertkov O."/>
            <person name="Pati A."/>
            <person name="Chen A."/>
            <person name="Palaniappan K."/>
            <person name="Land M."/>
            <person name="Hauser L."/>
            <person name="Chang Y.J."/>
            <person name="Jeffries C.D."/>
            <person name="Saunders E."/>
            <person name="Brettin T."/>
            <person name="Detter J.C."/>
            <person name="Chain P."/>
            <person name="Eichinger K."/>
            <person name="Huber H."/>
            <person name="Spring S."/>
            <person name="Rohde M."/>
            <person name="Goker M."/>
            <person name="Wirth R."/>
            <person name="Woyke T."/>
            <person name="Bristow J."/>
            <person name="Eisen J.A."/>
            <person name="Markowitz V."/>
            <person name="Hugenholtz P."/>
            <person name="Kyrpides N.C."/>
            <person name="Klenk H.P."/>
        </authorList>
    </citation>
    <scope>NUCLEOTIDE SEQUENCE [LARGE SCALE GENOMIC DNA]</scope>
    <source>
        <strain evidence="2">DSM 5631 / JCM 9629 / NBRC 100127 / Av18</strain>
    </source>
</reference>